<name>A0ABW8SP06_9CLOT</name>
<keyword evidence="3" id="KW-1185">Reference proteome</keyword>
<evidence type="ECO:0000313" key="2">
    <source>
        <dbReference type="EMBL" id="MFL0197402.1"/>
    </source>
</evidence>
<comment type="caution">
    <text evidence="2">The sequence shown here is derived from an EMBL/GenBank/DDBJ whole genome shotgun (WGS) entry which is preliminary data.</text>
</comment>
<keyword evidence="1" id="KW-0175">Coiled coil</keyword>
<evidence type="ECO:0000256" key="1">
    <source>
        <dbReference type="SAM" id="Coils"/>
    </source>
</evidence>
<dbReference type="Proteomes" id="UP001623660">
    <property type="component" value="Unassembled WGS sequence"/>
</dbReference>
<reference evidence="2 3" key="1">
    <citation type="submission" date="2024-11" db="EMBL/GenBank/DDBJ databases">
        <authorList>
            <person name="Heng Y.C."/>
            <person name="Lim A.C.H."/>
            <person name="Lee J.K.Y."/>
            <person name="Kittelmann S."/>
        </authorList>
    </citation>
    <scope>NUCLEOTIDE SEQUENCE [LARGE SCALE GENOMIC DNA]</scope>
    <source>
        <strain evidence="2 3">WILCCON 0269</strain>
    </source>
</reference>
<organism evidence="2 3">
    <name type="scientific">Candidatus Clostridium eludens</name>
    <dbReference type="NCBI Taxonomy" id="3381663"/>
    <lineage>
        <taxon>Bacteria</taxon>
        <taxon>Bacillati</taxon>
        <taxon>Bacillota</taxon>
        <taxon>Clostridia</taxon>
        <taxon>Eubacteriales</taxon>
        <taxon>Clostridiaceae</taxon>
        <taxon>Clostridium</taxon>
    </lineage>
</organism>
<sequence length="338" mass="37540">MAGYTTYTGLGSVTLQNPLTRVLSDSEYQAKAQNQYDPSYNLKVTGLRNALTNNLSNLENSKGTIVANYDKSVANQNLNNKISKNNLNNDALNRGLGRSSIVTSGLAQADVINNRALAGIQTDKVAALNNLALQQANTSSEEQNQENTMAANRLDDLQALADKMKNTDLDRYDNELSNNRNFYMQQLNYNNQVGQLNDSNYWKGIDQSNWQKIFDNNNYWKGVEQGNWQQEFNLNKANSNFNNDLNLKKFNLDADNSQFNNNLNLKSYNTSANAINARISNAAADVFGSVYDASSNKKSLANLTGSRARILTELSNAGMSYAEALDFYSKMYKSLGGK</sequence>
<accession>A0ABW8SP06</accession>
<protein>
    <submittedName>
        <fullName evidence="2">Uncharacterized protein</fullName>
    </submittedName>
</protein>
<proteinExistence type="predicted"/>
<dbReference type="RefSeq" id="WP_406793507.1">
    <property type="nucleotide sequence ID" value="NZ_JBJHZX010000029.1"/>
</dbReference>
<dbReference type="EMBL" id="JBJHZX010000029">
    <property type="protein sequence ID" value="MFL0197402.1"/>
    <property type="molecule type" value="Genomic_DNA"/>
</dbReference>
<evidence type="ECO:0000313" key="3">
    <source>
        <dbReference type="Proteomes" id="UP001623660"/>
    </source>
</evidence>
<feature type="coiled-coil region" evidence="1">
    <location>
        <begin position="140"/>
        <end position="167"/>
    </location>
</feature>
<gene>
    <name evidence="2" type="ORF">ACJDU8_17805</name>
</gene>